<evidence type="ECO:0000313" key="2">
    <source>
        <dbReference type="Proteomes" id="UP000053105"/>
    </source>
</evidence>
<dbReference type="EMBL" id="KQ435840">
    <property type="protein sequence ID" value="KOX71370.1"/>
    <property type="molecule type" value="Genomic_DNA"/>
</dbReference>
<reference evidence="1 2" key="1">
    <citation type="submission" date="2015-07" db="EMBL/GenBank/DDBJ databases">
        <title>The genome of Melipona quadrifasciata.</title>
        <authorList>
            <person name="Pan H."/>
            <person name="Kapheim K."/>
        </authorList>
    </citation>
    <scope>NUCLEOTIDE SEQUENCE [LARGE SCALE GENOMIC DNA]</scope>
    <source>
        <strain evidence="1">0111107301</strain>
        <tissue evidence="1">Whole body</tissue>
    </source>
</reference>
<organism evidence="1 2">
    <name type="scientific">Melipona quadrifasciata</name>
    <dbReference type="NCBI Taxonomy" id="166423"/>
    <lineage>
        <taxon>Eukaryota</taxon>
        <taxon>Metazoa</taxon>
        <taxon>Ecdysozoa</taxon>
        <taxon>Arthropoda</taxon>
        <taxon>Hexapoda</taxon>
        <taxon>Insecta</taxon>
        <taxon>Pterygota</taxon>
        <taxon>Neoptera</taxon>
        <taxon>Endopterygota</taxon>
        <taxon>Hymenoptera</taxon>
        <taxon>Apocrita</taxon>
        <taxon>Aculeata</taxon>
        <taxon>Apoidea</taxon>
        <taxon>Anthophila</taxon>
        <taxon>Apidae</taxon>
        <taxon>Melipona</taxon>
    </lineage>
</organism>
<dbReference type="Proteomes" id="UP000053105">
    <property type="component" value="Unassembled WGS sequence"/>
</dbReference>
<sequence length="95" mass="10388">MKSAERERQEVLGKTGNKVRARWGEVGTEGESLLLHFRETKAHGRFSTASGGGTFLIRCLKLSTSGGLFGNSTNGKIIRTPVREIRFLSDGGTMF</sequence>
<keyword evidence="2" id="KW-1185">Reference proteome</keyword>
<proteinExistence type="predicted"/>
<evidence type="ECO:0000313" key="1">
    <source>
        <dbReference type="EMBL" id="KOX71370.1"/>
    </source>
</evidence>
<gene>
    <name evidence="1" type="ORF">WN51_01643</name>
</gene>
<protein>
    <submittedName>
        <fullName evidence="1">Uncharacterized protein</fullName>
    </submittedName>
</protein>
<dbReference type="AlphaFoldDB" id="A0A0M8ZUF3"/>
<name>A0A0M8ZUF3_9HYME</name>
<accession>A0A0M8ZUF3</accession>